<accession>A0A8B2P4M3</accession>
<dbReference type="OrthoDB" id="7060861at2"/>
<evidence type="ECO:0000256" key="1">
    <source>
        <dbReference type="SAM" id="SignalP"/>
    </source>
</evidence>
<dbReference type="InterPro" id="IPR001893">
    <property type="entry name" value="Cys-rich_GLG1_repeat"/>
</dbReference>
<feature type="chain" id="PRO_5032630569" description="Cysteine rich repeat protein" evidence="1">
    <location>
        <begin position="31"/>
        <end position="91"/>
    </location>
</feature>
<comment type="caution">
    <text evidence="2">The sequence shown here is derived from an EMBL/GenBank/DDBJ whole genome shotgun (WGS) entry which is preliminary data.</text>
</comment>
<keyword evidence="3" id="KW-1185">Reference proteome</keyword>
<dbReference type="EMBL" id="QHHQ01000001">
    <property type="protein sequence ID" value="RAI04072.1"/>
    <property type="molecule type" value="Genomic_DNA"/>
</dbReference>
<evidence type="ECO:0008006" key="4">
    <source>
        <dbReference type="Google" id="ProtNLM"/>
    </source>
</evidence>
<proteinExistence type="predicted"/>
<dbReference type="RefSeq" id="WP_111343250.1">
    <property type="nucleotide sequence ID" value="NZ_JAIWKD010000001.1"/>
</dbReference>
<protein>
    <recommendedName>
        <fullName evidence="4">Cysteine rich repeat protein</fullName>
    </recommendedName>
</protein>
<name>A0A8B2P4M3_9HYPH</name>
<organism evidence="2 3">
    <name type="scientific">Acuticoccus sediminis</name>
    <dbReference type="NCBI Taxonomy" id="2184697"/>
    <lineage>
        <taxon>Bacteria</taxon>
        <taxon>Pseudomonadati</taxon>
        <taxon>Pseudomonadota</taxon>
        <taxon>Alphaproteobacteria</taxon>
        <taxon>Hyphomicrobiales</taxon>
        <taxon>Amorphaceae</taxon>
        <taxon>Acuticoccus</taxon>
    </lineage>
</organism>
<evidence type="ECO:0000313" key="3">
    <source>
        <dbReference type="Proteomes" id="UP000249590"/>
    </source>
</evidence>
<reference evidence="2 3" key="1">
    <citation type="submission" date="2018-05" db="EMBL/GenBank/DDBJ databases">
        <title>Acuticoccus sediminis sp. nov., isolated from deep-sea sediment of Indian Ocean.</title>
        <authorList>
            <person name="Liu X."/>
            <person name="Lai Q."/>
            <person name="Du Y."/>
            <person name="Sun F."/>
            <person name="Zhang X."/>
            <person name="Wang S."/>
            <person name="Shao Z."/>
        </authorList>
    </citation>
    <scope>NUCLEOTIDE SEQUENCE [LARGE SCALE GENOMIC DNA]</scope>
    <source>
        <strain evidence="2 3">PTG4-2</strain>
    </source>
</reference>
<gene>
    <name evidence="2" type="ORF">DLJ53_06350</name>
</gene>
<dbReference type="AlphaFoldDB" id="A0A8B2P4M3"/>
<feature type="signal peptide" evidence="1">
    <location>
        <begin position="1"/>
        <end position="30"/>
    </location>
</feature>
<dbReference type="Pfam" id="PF00839">
    <property type="entry name" value="Cys_rich_FGFR"/>
    <property type="match status" value="1"/>
</dbReference>
<keyword evidence="1" id="KW-0732">Signal</keyword>
<dbReference type="GO" id="GO:0016020">
    <property type="term" value="C:membrane"/>
    <property type="evidence" value="ECO:0007669"/>
    <property type="project" value="InterPro"/>
</dbReference>
<dbReference type="Proteomes" id="UP000249590">
    <property type="component" value="Unassembled WGS sequence"/>
</dbReference>
<evidence type="ECO:0000313" key="2">
    <source>
        <dbReference type="EMBL" id="RAI04072.1"/>
    </source>
</evidence>
<sequence>MNRTFTLTSVLRHALVAATVTLVATGAALAQQVPQISRADARAVATACKADVQRLCPNVQRGDGRIAACLRENAQSVSPDCRDTLAKVMNP</sequence>